<accession>A0A0N4X1V0</accession>
<proteinExistence type="predicted"/>
<evidence type="ECO:0000313" key="1">
    <source>
        <dbReference type="WBParaSite" id="HPLM_0001831201-mRNA-1"/>
    </source>
</evidence>
<protein>
    <submittedName>
        <fullName evidence="1">Secreted protein</fullName>
    </submittedName>
</protein>
<reference evidence="1" key="1">
    <citation type="submission" date="2017-02" db="UniProtKB">
        <authorList>
            <consortium name="WormBaseParasite"/>
        </authorList>
    </citation>
    <scope>IDENTIFICATION</scope>
</reference>
<dbReference type="WBParaSite" id="HPLM_0001831201-mRNA-1">
    <property type="protein sequence ID" value="HPLM_0001831201-mRNA-1"/>
    <property type="gene ID" value="HPLM_0001831201"/>
</dbReference>
<sequence>LFNFYLQIWIDLHFVLQPMSATFEMNFFRIRITKLAIAQLAEILKEFSGCVALSFHKFFTDWLQTLLSGNKSLQLFCLSFDCLRSRFFRGFHTGTAYRVHNLLLFCFELSSS</sequence>
<dbReference type="AlphaFoldDB" id="A0A0N4X1V0"/>
<organism evidence="1">
    <name type="scientific">Haemonchus placei</name>
    <name type="common">Barber's pole worm</name>
    <dbReference type="NCBI Taxonomy" id="6290"/>
    <lineage>
        <taxon>Eukaryota</taxon>
        <taxon>Metazoa</taxon>
        <taxon>Ecdysozoa</taxon>
        <taxon>Nematoda</taxon>
        <taxon>Chromadorea</taxon>
        <taxon>Rhabditida</taxon>
        <taxon>Rhabditina</taxon>
        <taxon>Rhabditomorpha</taxon>
        <taxon>Strongyloidea</taxon>
        <taxon>Trichostrongylidae</taxon>
        <taxon>Haemonchus</taxon>
    </lineage>
</organism>
<name>A0A0N4X1V0_HAEPC</name>